<keyword evidence="1" id="KW-0812">Transmembrane</keyword>
<gene>
    <name evidence="2" type="ORF">C7S20_09120</name>
</gene>
<dbReference type="AlphaFoldDB" id="A0A2R3Z585"/>
<organism evidence="2 3">
    <name type="scientific">Christiangramia fulva</name>
    <dbReference type="NCBI Taxonomy" id="2126553"/>
    <lineage>
        <taxon>Bacteria</taxon>
        <taxon>Pseudomonadati</taxon>
        <taxon>Bacteroidota</taxon>
        <taxon>Flavobacteriia</taxon>
        <taxon>Flavobacteriales</taxon>
        <taxon>Flavobacteriaceae</taxon>
        <taxon>Christiangramia</taxon>
    </lineage>
</organism>
<evidence type="ECO:0000256" key="1">
    <source>
        <dbReference type="SAM" id="Phobius"/>
    </source>
</evidence>
<dbReference type="KEGG" id="grs:C7S20_09120"/>
<reference evidence="3" key="1">
    <citation type="submission" date="2018-03" db="EMBL/GenBank/DDBJ databases">
        <title>Gramella fulva sp. nov., isolated from a dry surface of tidal flat.</title>
        <authorList>
            <person name="Hwang S.H."/>
            <person name="Hwang W.M."/>
            <person name="Kang K."/>
            <person name="Ahn T.-Y."/>
        </authorList>
    </citation>
    <scope>NUCLEOTIDE SEQUENCE [LARGE SCALE GENOMIC DNA]</scope>
    <source>
        <strain evidence="3">SH35</strain>
    </source>
</reference>
<sequence length="231" mass="27096">MLDMIKIFRNIRRRLLGENRFTRYILYAIGEIILVVIGILIAVKINNYNSSENNKKYEAEIVSLLLEDLAFDYDKFTHNEEHLTNGVKKLRWINEHCSGKTVDSLKGLSPGNLLEDILGGFTSQSQFLLSLQLHPIKFKSIEINRSITRFMGKHAEIVVDIENHNFYATGEFGFRLWMEMRENYKNSKDYLSIYCKNDDVLVKLMSLDSWKQETLTDIRELLEIKVHWKSI</sequence>
<keyword evidence="3" id="KW-1185">Reference proteome</keyword>
<dbReference type="EMBL" id="CP028136">
    <property type="protein sequence ID" value="AVR45419.1"/>
    <property type="molecule type" value="Genomic_DNA"/>
</dbReference>
<dbReference type="Pfam" id="PF19578">
    <property type="entry name" value="DUF6090"/>
    <property type="match status" value="1"/>
</dbReference>
<evidence type="ECO:0000313" key="2">
    <source>
        <dbReference type="EMBL" id="AVR45419.1"/>
    </source>
</evidence>
<feature type="transmembrane region" description="Helical" evidence="1">
    <location>
        <begin position="21"/>
        <end position="43"/>
    </location>
</feature>
<protein>
    <submittedName>
        <fullName evidence="2">Uncharacterized protein</fullName>
    </submittedName>
</protein>
<keyword evidence="1" id="KW-0472">Membrane</keyword>
<proteinExistence type="predicted"/>
<keyword evidence="1" id="KW-1133">Transmembrane helix</keyword>
<dbReference type="InterPro" id="IPR045749">
    <property type="entry name" value="DUF6090"/>
</dbReference>
<dbReference type="RefSeq" id="WP_107012197.1">
    <property type="nucleotide sequence ID" value="NZ_CP028136.1"/>
</dbReference>
<accession>A0A2R3Z585</accession>
<name>A0A2R3Z585_9FLAO</name>
<evidence type="ECO:0000313" key="3">
    <source>
        <dbReference type="Proteomes" id="UP000241507"/>
    </source>
</evidence>
<dbReference type="Proteomes" id="UP000241507">
    <property type="component" value="Chromosome"/>
</dbReference>